<dbReference type="Pfam" id="PF03389">
    <property type="entry name" value="MobA_MobL"/>
    <property type="match status" value="1"/>
</dbReference>
<feature type="domain" description="MobA/MobL protein" evidence="5">
    <location>
        <begin position="17"/>
        <end position="230"/>
    </location>
</feature>
<evidence type="ECO:0000313" key="6">
    <source>
        <dbReference type="EMBL" id="QCL10560.1"/>
    </source>
</evidence>
<dbReference type="EMBL" id="MK318989">
    <property type="protein sequence ID" value="QCL10560.1"/>
    <property type="molecule type" value="Genomic_DNA"/>
</dbReference>
<reference evidence="6" key="1">
    <citation type="submission" date="2018-12" db="EMBL/GenBank/DDBJ databases">
        <title>Three Rhizobium rhizogenes strains isolated from the same crown gall tumor carry diverse plasmids.</title>
        <authorList>
            <person name="Pulawska J."/>
            <person name="Kuzmanovic N."/>
        </authorList>
    </citation>
    <scope>NUCLEOTIDE SEQUENCE</scope>
    <source>
        <strain evidence="6">C6.5</strain>
        <plasmid evidence="6">pC6.5d</plasmid>
    </source>
</reference>
<dbReference type="InterPro" id="IPR014136">
    <property type="entry name" value="TraA_Ti"/>
</dbReference>
<accession>A0A7S4ZUT1</accession>
<dbReference type="SUPFAM" id="SSF52540">
    <property type="entry name" value="P-loop containing nucleoside triphosphate hydrolases"/>
    <property type="match status" value="2"/>
</dbReference>
<dbReference type="GO" id="GO:0005524">
    <property type="term" value="F:ATP binding"/>
    <property type="evidence" value="ECO:0007669"/>
    <property type="project" value="UniProtKB-KW"/>
</dbReference>
<dbReference type="PANTHER" id="PTHR43788">
    <property type="entry name" value="DNA2/NAM7 HELICASE FAMILY MEMBER"/>
    <property type="match status" value="1"/>
</dbReference>
<dbReference type="Gene3D" id="2.30.30.940">
    <property type="match status" value="1"/>
</dbReference>
<evidence type="ECO:0000256" key="4">
    <source>
        <dbReference type="ARBA" id="ARBA00022971"/>
    </source>
</evidence>
<dbReference type="Pfam" id="PF13604">
    <property type="entry name" value="AAA_30"/>
    <property type="match status" value="1"/>
</dbReference>
<keyword evidence="2" id="KW-0547">Nucleotide-binding</keyword>
<dbReference type="Gene3D" id="3.40.50.300">
    <property type="entry name" value="P-loop containing nucleotide triphosphate hydrolases"/>
    <property type="match status" value="2"/>
</dbReference>
<dbReference type="RefSeq" id="WP_200991957.1">
    <property type="nucleotide sequence ID" value="NZ_MK318989.1"/>
</dbReference>
<gene>
    <name evidence="6" type="primary">traA</name>
    <name evidence="6" type="ORF">pC6.5d_667</name>
</gene>
<dbReference type="InterPro" id="IPR027417">
    <property type="entry name" value="P-loop_NTPase"/>
</dbReference>
<dbReference type="InterPro" id="IPR005053">
    <property type="entry name" value="MobA_MobL"/>
</dbReference>
<name>A0A7S4ZUT1_RHIRH</name>
<proteinExistence type="inferred from homology"/>
<dbReference type="GO" id="GO:0003678">
    <property type="term" value="F:DNA helicase activity"/>
    <property type="evidence" value="ECO:0007669"/>
    <property type="project" value="UniProtKB-ARBA"/>
</dbReference>
<keyword evidence="6" id="KW-0614">Plasmid</keyword>
<dbReference type="NCBIfam" id="TIGR02768">
    <property type="entry name" value="TraA_Ti"/>
    <property type="match status" value="1"/>
</dbReference>
<dbReference type="NCBIfam" id="NF041496">
    <property type="entry name" value="MobQ"/>
    <property type="match status" value="1"/>
</dbReference>
<comment type="similarity">
    <text evidence="1">Belongs to the MobA/MobL family.</text>
</comment>
<dbReference type="AlphaFoldDB" id="A0A7S4ZUT1"/>
<dbReference type="Gene3D" id="3.30.930.30">
    <property type="match status" value="1"/>
</dbReference>
<organism evidence="6">
    <name type="scientific">Rhizobium rhizogenes</name>
    <name type="common">Agrobacterium rhizogenes</name>
    <dbReference type="NCBI Taxonomy" id="359"/>
    <lineage>
        <taxon>Bacteria</taxon>
        <taxon>Pseudomonadati</taxon>
        <taxon>Pseudomonadota</taxon>
        <taxon>Alphaproteobacteria</taxon>
        <taxon>Hyphomicrobiales</taxon>
        <taxon>Rhizobiaceae</taxon>
        <taxon>Rhizobium/Agrobacterium group</taxon>
        <taxon>Rhizobium</taxon>
    </lineage>
</organism>
<dbReference type="CDD" id="cd18809">
    <property type="entry name" value="SF1_C_RecD"/>
    <property type="match status" value="1"/>
</dbReference>
<evidence type="ECO:0000256" key="1">
    <source>
        <dbReference type="ARBA" id="ARBA00010873"/>
    </source>
</evidence>
<sequence>MAIYHFSMKPIARSGGRSAVASAAYRAAVKLTNERDGLTHDFTRKRGVEHSEIVLPDGAQADWALDRSALWNAVEYAEKRSDARVAREFEIALPHELSSGERLSLTRDFARELASRYGAAVDFAIHQPQGESDIRNFHAHVMMTTRTVGPDGLGEKTMIERENKWLLNHDQPTSHMQLRDIRQAWESHANRHLVRAGLDVRIDHRSHQERGLEIEPTEHMGVYASQMDRRGLEVSRTRIDEKAARRNAELIREKPEQVLAIITAEKSVFDRHDVARALHRYIDDIKGFQNAFASVMASSALVELRPEQNGELARYSTREMLEIEQAMVVSAERMEGSFSHGVNRHHVDQALGRHDDAIRARTAASLSGEVERGEMLLADRERVVERSGLSQEQRAAVQHITDLGQIAVVIGFAGAGKSTMLAAARDAWERQGYHVHGAALAGKAAEGLEESSGIASRTLASWEYGWQSGRGQLGKGDVLVIDEAGMVGSRQLARFVSEAEARGAKLVLVGDHEQLQAIGAGSPFRAIAERVGSVELSEIRRQSEGWQREASIAFATHRTGEGLAAYADRSAVNFGETRDEARAELARDYLSDLEERPSESRIALAHRRVDVRAINADIRVSLQERGRLAKGEDVQGELGREFVYQTNDGKRSFAPGDRIVLLENNRDLGVKNGMLGTVQAVEANALQLRLDGSGDGRNGARVISIPVNSYQAFDHGYATTIHKSQGATVDRAFVMASATMDRHLTYVAMTRHRDSVQLYAGRDELKDMKVLSASLSRSGAKETTLDYIGAFAERRGLAEDFGVRSEIAVSPSHGRDEERIDDRPVEKVEPLVPALMNHSRSVEDVAREKARPDFERAMDAVRSVGGNVYVDPDGVAAQFSVAIVDKGMDAQALAKSVAERPEQLGELRGKSGLLGDNKERTAARHYARALSHHVASAGQTWERRLEAERRSETWTREKRDVIEIPGLTPRSEALLKQLDGLPQAEKSKFLEQLSGTPEGKQALDEAKTIVQALEQRFGSSDPRVLKKENLRLGPEVTDKLDRIEVVARITDRAQKAELSRQYELKRTLNKGLGLGM</sequence>
<evidence type="ECO:0000259" key="5">
    <source>
        <dbReference type="Pfam" id="PF03389"/>
    </source>
</evidence>
<protein>
    <submittedName>
        <fullName evidence="6">Conjugative transfer relaxase TraA</fullName>
    </submittedName>
</protein>
<keyword evidence="4" id="KW-0184">Conjugation</keyword>
<dbReference type="PANTHER" id="PTHR43788:SF6">
    <property type="entry name" value="DNA HELICASE B"/>
    <property type="match status" value="1"/>
</dbReference>
<keyword evidence="3" id="KW-0067">ATP-binding</keyword>
<evidence type="ECO:0000256" key="2">
    <source>
        <dbReference type="ARBA" id="ARBA00022741"/>
    </source>
</evidence>
<geneLocation type="plasmid" evidence="6">
    <name>pC6.5d</name>
</geneLocation>
<evidence type="ECO:0000256" key="3">
    <source>
        <dbReference type="ARBA" id="ARBA00022840"/>
    </source>
</evidence>
<dbReference type="InterPro" id="IPR050534">
    <property type="entry name" value="Coronavir_polyprotein_1ab"/>
</dbReference>
<dbReference type="CDD" id="cd17933">
    <property type="entry name" value="DEXSc_RecD-like"/>
    <property type="match status" value="1"/>
</dbReference>